<dbReference type="Pfam" id="PF02627">
    <property type="entry name" value="CMD"/>
    <property type="match status" value="1"/>
</dbReference>
<dbReference type="OrthoDB" id="9801400at2"/>
<dbReference type="InterPro" id="IPR052512">
    <property type="entry name" value="4CMD/NDH-1_regulator"/>
</dbReference>
<dbReference type="RefSeq" id="WP_147656023.1">
    <property type="nucleotide sequence ID" value="NZ_BMFM01000001.1"/>
</dbReference>
<dbReference type="GO" id="GO:0051920">
    <property type="term" value="F:peroxiredoxin activity"/>
    <property type="evidence" value="ECO:0007669"/>
    <property type="project" value="InterPro"/>
</dbReference>
<keyword evidence="2" id="KW-1185">Reference proteome</keyword>
<dbReference type="KEGG" id="yti:FNA67_10675"/>
<dbReference type="Gene3D" id="1.20.1290.10">
    <property type="entry name" value="AhpD-like"/>
    <property type="match status" value="1"/>
</dbReference>
<dbReference type="InterPro" id="IPR003779">
    <property type="entry name" value="CMD-like"/>
</dbReference>
<dbReference type="PANTHER" id="PTHR33570:SF2">
    <property type="entry name" value="CARBOXYMUCONOLACTONE DECARBOXYLASE-LIKE DOMAIN-CONTAINING PROTEIN"/>
    <property type="match status" value="1"/>
</dbReference>
<proteinExistence type="predicted"/>
<dbReference type="AlphaFoldDB" id="A0A5B9DQG1"/>
<sequence length="135" mass="14825">MSEESPKYARGMATRRSVLGDAHVDATIARRTEFDADFQAFITETAWGDLWSRPAISRRERSMLTIALLAALGHDEEVAMHVRATANTGASPEDIKEALMHVAVYAGVPAANRAFRIAREELARTGRLLKEETGA</sequence>
<dbReference type="EMBL" id="CP041690">
    <property type="protein sequence ID" value="QEE20604.1"/>
    <property type="molecule type" value="Genomic_DNA"/>
</dbReference>
<name>A0A5B9DQG1_9HYPH</name>
<dbReference type="PANTHER" id="PTHR33570">
    <property type="entry name" value="4-CARBOXYMUCONOLACTONE DECARBOXYLASE FAMILY PROTEIN"/>
    <property type="match status" value="1"/>
</dbReference>
<dbReference type="Proteomes" id="UP000321062">
    <property type="component" value="Chromosome"/>
</dbReference>
<protein>
    <submittedName>
        <fullName evidence="1">4-carboxymuconolactone decarboxylase</fullName>
        <ecNumber evidence="1">4.1.1.44</ecNumber>
    </submittedName>
</protein>
<dbReference type="InterPro" id="IPR012788">
    <property type="entry name" value="Decarb_PcaC"/>
</dbReference>
<evidence type="ECO:0000313" key="1">
    <source>
        <dbReference type="EMBL" id="QEE20604.1"/>
    </source>
</evidence>
<dbReference type="InterPro" id="IPR029032">
    <property type="entry name" value="AhpD-like"/>
</dbReference>
<dbReference type="SUPFAM" id="SSF69118">
    <property type="entry name" value="AhpD-like"/>
    <property type="match status" value="1"/>
</dbReference>
<dbReference type="GO" id="GO:0047575">
    <property type="term" value="F:4-carboxymuconolactone decarboxylase activity"/>
    <property type="evidence" value="ECO:0007669"/>
    <property type="project" value="UniProtKB-EC"/>
</dbReference>
<dbReference type="EC" id="4.1.1.44" evidence="1"/>
<keyword evidence="1" id="KW-0456">Lyase</keyword>
<dbReference type="NCBIfam" id="TIGR02425">
    <property type="entry name" value="decarb_PcaC"/>
    <property type="match status" value="1"/>
</dbReference>
<reference evidence="1 2" key="1">
    <citation type="journal article" date="2015" name="Int. J. Syst. Evol. Microbiol.">
        <title>Youhaiella tibetensis gen. nov., sp. nov., isolated from subsurface sediment.</title>
        <authorList>
            <person name="Wang Y.X."/>
            <person name="Huang F.Q."/>
            <person name="Nogi Y."/>
            <person name="Pang S.J."/>
            <person name="Wang P.K."/>
            <person name="Lv J."/>
        </authorList>
    </citation>
    <scope>NUCLEOTIDE SEQUENCE [LARGE SCALE GENOMIC DNA]</scope>
    <source>
        <strain evidence="2">fig4</strain>
    </source>
</reference>
<gene>
    <name evidence="1" type="primary">pcaC</name>
    <name evidence="1" type="ORF">FNA67_10675</name>
</gene>
<evidence type="ECO:0000313" key="2">
    <source>
        <dbReference type="Proteomes" id="UP000321062"/>
    </source>
</evidence>
<accession>A0A5B9DQG1</accession>
<organism evidence="1 2">
    <name type="scientific">Paradevosia tibetensis</name>
    <dbReference type="NCBI Taxonomy" id="1447062"/>
    <lineage>
        <taxon>Bacteria</taxon>
        <taxon>Pseudomonadati</taxon>
        <taxon>Pseudomonadota</taxon>
        <taxon>Alphaproteobacteria</taxon>
        <taxon>Hyphomicrobiales</taxon>
        <taxon>Devosiaceae</taxon>
        <taxon>Paradevosia</taxon>
    </lineage>
</organism>